<dbReference type="AlphaFoldDB" id="B5VIT1"/>
<proteinExistence type="predicted"/>
<reference evidence="1 2" key="1">
    <citation type="journal article" date="2008" name="FEMS Yeast Res.">
        <title>Comparative genome analysis of a Saccharomyces cerevisiae wine strain.</title>
        <authorList>
            <person name="Borneman A.R."/>
            <person name="Forgan A.H."/>
            <person name="Pretorius I.S."/>
            <person name="Chambers P.J."/>
        </authorList>
    </citation>
    <scope>NUCLEOTIDE SEQUENCE [LARGE SCALE GENOMIC DNA]</scope>
    <source>
        <strain evidence="1 2">AWRI1631</strain>
    </source>
</reference>
<name>B5VIT1_YEAS6</name>
<evidence type="ECO:0000313" key="2">
    <source>
        <dbReference type="Proteomes" id="UP000008988"/>
    </source>
</evidence>
<protein>
    <submittedName>
        <fullName evidence="1">Uncharacterized protein</fullName>
    </submittedName>
</protein>
<evidence type="ECO:0000313" key="1">
    <source>
        <dbReference type="EMBL" id="EDZ72164.1"/>
    </source>
</evidence>
<comment type="caution">
    <text evidence="1">The sequence shown here is derived from an EMBL/GenBank/DDBJ whole genome shotgun (WGS) entry which is preliminary data.</text>
</comment>
<accession>B5VIT1</accession>
<dbReference type="EMBL" id="ABSV01000897">
    <property type="protein sequence ID" value="EDZ72164.1"/>
    <property type="molecule type" value="Genomic_DNA"/>
</dbReference>
<sequence>MVKALRRFLSEKLIRKKQQQIFTTGWTRKVGKSKQKKEKRIVVLG</sequence>
<gene>
    <name evidence="1" type="ORF">AWRI1631_72080</name>
</gene>
<dbReference type="Proteomes" id="UP000008988">
    <property type="component" value="Unassembled WGS sequence"/>
</dbReference>
<organism evidence="1 2">
    <name type="scientific">Saccharomyces cerevisiae (strain AWRI1631)</name>
    <name type="common">Baker's yeast</name>
    <dbReference type="NCBI Taxonomy" id="545124"/>
    <lineage>
        <taxon>Eukaryota</taxon>
        <taxon>Fungi</taxon>
        <taxon>Dikarya</taxon>
        <taxon>Ascomycota</taxon>
        <taxon>Saccharomycotina</taxon>
        <taxon>Saccharomycetes</taxon>
        <taxon>Saccharomycetales</taxon>
        <taxon>Saccharomycetaceae</taxon>
        <taxon>Saccharomyces</taxon>
    </lineage>
</organism>